<dbReference type="Gene3D" id="3.80.10.10">
    <property type="entry name" value="Ribonuclease Inhibitor"/>
    <property type="match status" value="1"/>
</dbReference>
<sequence length="214" mass="24606">MNFCFKVPAEAWRQLRDARWEKLQKADFFRCFDNRSEGAEGADILLAALARCSQLQELDMQLCYKVPAEAWRQLRDARWEKLQKADFSWCFNEDSQGAEGADILLAALARCSQLQELGMNFCFKVPAEAWRQLRDARWEKLQKADFFRCFGPGSQGVDGADILLAALARCSALQELNMKYCDRIPAEAWEQLSDGVWPALLKQEGVPERLFRRA</sequence>
<accession>A0A812H764</accession>
<dbReference type="InterPro" id="IPR032675">
    <property type="entry name" value="LRR_dom_sf"/>
</dbReference>
<dbReference type="OrthoDB" id="414670at2759"/>
<dbReference type="EMBL" id="CAJNDS010000076">
    <property type="protein sequence ID" value="CAE6945767.1"/>
    <property type="molecule type" value="Genomic_DNA"/>
</dbReference>
<dbReference type="SUPFAM" id="SSF52047">
    <property type="entry name" value="RNI-like"/>
    <property type="match status" value="1"/>
</dbReference>
<gene>
    <name evidence="1" type="ORF">SNAT2548_LOCUS1384</name>
</gene>
<dbReference type="Proteomes" id="UP000604046">
    <property type="component" value="Unassembled WGS sequence"/>
</dbReference>
<organism evidence="1 2">
    <name type="scientific">Symbiodinium natans</name>
    <dbReference type="NCBI Taxonomy" id="878477"/>
    <lineage>
        <taxon>Eukaryota</taxon>
        <taxon>Sar</taxon>
        <taxon>Alveolata</taxon>
        <taxon>Dinophyceae</taxon>
        <taxon>Suessiales</taxon>
        <taxon>Symbiodiniaceae</taxon>
        <taxon>Symbiodinium</taxon>
    </lineage>
</organism>
<protein>
    <submittedName>
        <fullName evidence="1">Uncharacterized protein</fullName>
    </submittedName>
</protein>
<comment type="caution">
    <text evidence="1">The sequence shown here is derived from an EMBL/GenBank/DDBJ whole genome shotgun (WGS) entry which is preliminary data.</text>
</comment>
<evidence type="ECO:0000313" key="2">
    <source>
        <dbReference type="Proteomes" id="UP000604046"/>
    </source>
</evidence>
<evidence type="ECO:0000313" key="1">
    <source>
        <dbReference type="EMBL" id="CAE6945767.1"/>
    </source>
</evidence>
<dbReference type="AlphaFoldDB" id="A0A812H764"/>
<reference evidence="1" key="1">
    <citation type="submission" date="2021-02" db="EMBL/GenBank/DDBJ databases">
        <authorList>
            <person name="Dougan E. K."/>
            <person name="Rhodes N."/>
            <person name="Thang M."/>
            <person name="Chan C."/>
        </authorList>
    </citation>
    <scope>NUCLEOTIDE SEQUENCE</scope>
</reference>
<name>A0A812H764_9DINO</name>
<keyword evidence="2" id="KW-1185">Reference proteome</keyword>
<proteinExistence type="predicted"/>